<gene>
    <name evidence="2" type="ORF">EYF80_040198</name>
</gene>
<evidence type="ECO:0000256" key="1">
    <source>
        <dbReference type="SAM" id="MobiDB-lite"/>
    </source>
</evidence>
<keyword evidence="3" id="KW-1185">Reference proteome</keyword>
<sequence>MAWLYERSKEHERAAHGGPRPGCRKKATLGHKFLSVHQHFSLPPVAYEACRCSRIRSQRHNGPEGHGGIEPRARTEQISAALRRPSWSRPQKKRGDRPDRISASFSRSFSSMDDISLSLSSSSSLWCPICSCSSTLTRLTSTTFSWSFPDSSCNNIMSPVRKTRRPPPGDPEEALTCCSSSVRRRSPLASTLCWLFLACSSEMLCFCWEQWSCTSCWRERTERSFSSRDDTCSCCSEEAQRWK</sequence>
<feature type="compositionally biased region" description="Basic and acidic residues" evidence="1">
    <location>
        <begin position="61"/>
        <end position="75"/>
    </location>
</feature>
<organism evidence="2 3">
    <name type="scientific">Liparis tanakae</name>
    <name type="common">Tanaka's snailfish</name>
    <dbReference type="NCBI Taxonomy" id="230148"/>
    <lineage>
        <taxon>Eukaryota</taxon>
        <taxon>Metazoa</taxon>
        <taxon>Chordata</taxon>
        <taxon>Craniata</taxon>
        <taxon>Vertebrata</taxon>
        <taxon>Euteleostomi</taxon>
        <taxon>Actinopterygii</taxon>
        <taxon>Neopterygii</taxon>
        <taxon>Teleostei</taxon>
        <taxon>Neoteleostei</taxon>
        <taxon>Acanthomorphata</taxon>
        <taxon>Eupercaria</taxon>
        <taxon>Perciformes</taxon>
        <taxon>Cottioidei</taxon>
        <taxon>Cottales</taxon>
        <taxon>Liparidae</taxon>
        <taxon>Liparis</taxon>
    </lineage>
</organism>
<feature type="region of interest" description="Disordered" evidence="1">
    <location>
        <begin position="1"/>
        <end position="23"/>
    </location>
</feature>
<evidence type="ECO:0000313" key="2">
    <source>
        <dbReference type="EMBL" id="TNN49580.1"/>
    </source>
</evidence>
<feature type="region of interest" description="Disordered" evidence="1">
    <location>
        <begin position="59"/>
        <end position="103"/>
    </location>
</feature>
<dbReference type="EMBL" id="SRLO01000649">
    <property type="protein sequence ID" value="TNN49580.1"/>
    <property type="molecule type" value="Genomic_DNA"/>
</dbReference>
<name>A0A4Z2G8U2_9TELE</name>
<evidence type="ECO:0000313" key="3">
    <source>
        <dbReference type="Proteomes" id="UP000314294"/>
    </source>
</evidence>
<accession>A0A4Z2G8U2</accession>
<feature type="compositionally biased region" description="Basic and acidic residues" evidence="1">
    <location>
        <begin position="1"/>
        <end position="15"/>
    </location>
</feature>
<reference evidence="2 3" key="1">
    <citation type="submission" date="2019-03" db="EMBL/GenBank/DDBJ databases">
        <title>First draft genome of Liparis tanakae, snailfish: a comprehensive survey of snailfish specific genes.</title>
        <authorList>
            <person name="Kim W."/>
            <person name="Song I."/>
            <person name="Jeong J.-H."/>
            <person name="Kim D."/>
            <person name="Kim S."/>
            <person name="Ryu S."/>
            <person name="Song J.Y."/>
            <person name="Lee S.K."/>
        </authorList>
    </citation>
    <scope>NUCLEOTIDE SEQUENCE [LARGE SCALE GENOMIC DNA]</scope>
    <source>
        <tissue evidence="2">Muscle</tissue>
    </source>
</reference>
<proteinExistence type="predicted"/>
<protein>
    <submittedName>
        <fullName evidence="2">Uncharacterized protein</fullName>
    </submittedName>
</protein>
<dbReference type="AlphaFoldDB" id="A0A4Z2G8U2"/>
<comment type="caution">
    <text evidence="2">The sequence shown here is derived from an EMBL/GenBank/DDBJ whole genome shotgun (WGS) entry which is preliminary data.</text>
</comment>
<dbReference type="Proteomes" id="UP000314294">
    <property type="component" value="Unassembled WGS sequence"/>
</dbReference>